<sequence length="459" mass="50534">MTKEYKTITEISGPLVFLEKTEPVGYNELVTINLPDGTTKRGQVLDTSADMVAVQVFEGTGGLNEESGVVFTGETIKLPVSKDMLGRILSGSGEPLDGGPRIIPEDRVDVNGASMNPYSRMPPEEFIQTGISTIDGTNTLVRGQKLPIFSGSGLPHNEIALQIARQAKVPGSTEDFAVVFAAMGITSEEAQYFMEDFEKTGALERAVVFLNLADDPAVERLITPRMALTAAEYLAYEHDMHVLVILTDITNYCEALRQMGAAREEVPGRRGYPGYMYTDLASLYERAGVIKGRKGSVTQFSILTMPGDDITHPIPDLSGYITEGQIVVSRELHRKGIYPPINVLPSLSRLMNSGIGAGKTRDDHKAVSDQMYAAYAEGRDLRGLVAIVGKEALSERDQKILEFADLFEDRFVRQGRDEDRTIEDTLNVSWSILAELPEALLTRVDNKYIQKYHPAHKSK</sequence>
<dbReference type="HAMAP" id="MF_00310">
    <property type="entry name" value="ATP_synth_B_arch"/>
    <property type="match status" value="1"/>
</dbReference>
<dbReference type="GO" id="GO:0005886">
    <property type="term" value="C:plasma membrane"/>
    <property type="evidence" value="ECO:0007669"/>
    <property type="project" value="UniProtKB-SubCell"/>
</dbReference>
<keyword evidence="4 8" id="KW-0375">Hydrogen ion transport</keyword>
<keyword evidence="6 8" id="KW-0472">Membrane</keyword>
<evidence type="ECO:0000256" key="3">
    <source>
        <dbReference type="ARBA" id="ARBA00022475"/>
    </source>
</evidence>
<feature type="domain" description="ATP synthase A/B type C-terminal" evidence="11">
    <location>
        <begin position="354"/>
        <end position="452"/>
    </location>
</feature>
<protein>
    <recommendedName>
        <fullName evidence="8">A-type ATP synthase subunit B</fullName>
    </recommendedName>
</protein>
<dbReference type="InterPro" id="IPR000194">
    <property type="entry name" value="ATPase_F1/V1/A1_a/bsu_nucl-bd"/>
</dbReference>
<comment type="function">
    <text evidence="8">Component of the A-type ATP synthase that produces ATP from ADP in the presence of a proton gradient across the membrane. The B chain is a regulatory subunit.</text>
</comment>
<evidence type="ECO:0000256" key="8">
    <source>
        <dbReference type="HAMAP-Rule" id="MF_00310"/>
    </source>
</evidence>
<keyword evidence="13" id="KW-1185">Reference proteome</keyword>
<keyword evidence="5 8" id="KW-0406">Ion transport</keyword>
<dbReference type="CDD" id="cd01135">
    <property type="entry name" value="V_A-ATPase_B"/>
    <property type="match status" value="1"/>
</dbReference>
<evidence type="ECO:0000259" key="11">
    <source>
        <dbReference type="Pfam" id="PF22919"/>
    </source>
</evidence>
<evidence type="ECO:0000256" key="6">
    <source>
        <dbReference type="ARBA" id="ARBA00023136"/>
    </source>
</evidence>
<dbReference type="Pfam" id="PF22919">
    <property type="entry name" value="ATP-synt_VA_C"/>
    <property type="match status" value="1"/>
</dbReference>
<dbReference type="EMBL" id="JTEO01000004">
    <property type="protein sequence ID" value="MCQ6963003.1"/>
    <property type="molecule type" value="Genomic_DNA"/>
</dbReference>
<dbReference type="InterPro" id="IPR004100">
    <property type="entry name" value="ATPase_F1/V1/A1_a/bsu_N"/>
</dbReference>
<dbReference type="RefSeq" id="WP_256622879.1">
    <property type="nucleotide sequence ID" value="NZ_JTEO01000004.1"/>
</dbReference>
<comment type="similarity">
    <text evidence="1 8">Belongs to the ATPase alpha/beta chains family.</text>
</comment>
<organism evidence="12 13">
    <name type="scientific">Methanolobus chelungpuianus</name>
    <dbReference type="NCBI Taxonomy" id="502115"/>
    <lineage>
        <taxon>Archaea</taxon>
        <taxon>Methanobacteriati</taxon>
        <taxon>Methanobacteriota</taxon>
        <taxon>Stenosarchaea group</taxon>
        <taxon>Methanomicrobia</taxon>
        <taxon>Methanosarcinales</taxon>
        <taxon>Methanosarcinaceae</taxon>
        <taxon>Methanolobus</taxon>
    </lineage>
</organism>
<proteinExistence type="inferred from homology"/>
<dbReference type="PIRSF" id="PIRSF039114">
    <property type="entry name" value="V-ATPsynth_beta/V-ATPase_B"/>
    <property type="match status" value="1"/>
</dbReference>
<dbReference type="Gene3D" id="3.40.50.12240">
    <property type="match status" value="1"/>
</dbReference>
<dbReference type="Pfam" id="PF00006">
    <property type="entry name" value="ATP-synt_ab"/>
    <property type="match status" value="1"/>
</dbReference>
<dbReference type="GO" id="GO:0046933">
    <property type="term" value="F:proton-transporting ATP synthase activity, rotational mechanism"/>
    <property type="evidence" value="ECO:0007669"/>
    <property type="project" value="UniProtKB-UniRule"/>
</dbReference>
<evidence type="ECO:0000256" key="5">
    <source>
        <dbReference type="ARBA" id="ARBA00023065"/>
    </source>
</evidence>
<evidence type="ECO:0000259" key="10">
    <source>
        <dbReference type="Pfam" id="PF02874"/>
    </source>
</evidence>
<evidence type="ECO:0000313" key="13">
    <source>
        <dbReference type="Proteomes" id="UP001206983"/>
    </source>
</evidence>
<dbReference type="PROSITE" id="PS00152">
    <property type="entry name" value="ATPASE_ALPHA_BETA"/>
    <property type="match status" value="1"/>
</dbReference>
<gene>
    <name evidence="8" type="primary">atpB</name>
    <name evidence="12" type="ORF">PV02_08050</name>
</gene>
<dbReference type="PANTHER" id="PTHR43389">
    <property type="entry name" value="V-TYPE PROTON ATPASE SUBUNIT B"/>
    <property type="match status" value="1"/>
</dbReference>
<keyword evidence="2 8" id="KW-0813">Transport</keyword>
<dbReference type="InterPro" id="IPR020003">
    <property type="entry name" value="ATPase_a/bsu_AS"/>
</dbReference>
<evidence type="ECO:0000259" key="9">
    <source>
        <dbReference type="Pfam" id="PF00006"/>
    </source>
</evidence>
<dbReference type="InterPro" id="IPR022879">
    <property type="entry name" value="V-ATPase_su_B/beta"/>
</dbReference>
<evidence type="ECO:0000313" key="12">
    <source>
        <dbReference type="EMBL" id="MCQ6963003.1"/>
    </source>
</evidence>
<accession>A0AAE3HBD0</accession>
<keyword evidence="7 8" id="KW-0066">ATP synthesis</keyword>
<comment type="subunit">
    <text evidence="8">Has multiple subunits with at least A(3), B(3), C, D, E, F, H, I and proteolipid K(x).</text>
</comment>
<dbReference type="InterPro" id="IPR055190">
    <property type="entry name" value="ATP-synt_VA_C"/>
</dbReference>
<evidence type="ECO:0000256" key="4">
    <source>
        <dbReference type="ARBA" id="ARBA00022781"/>
    </source>
</evidence>
<keyword evidence="3 8" id="KW-1003">Cell membrane</keyword>
<dbReference type="SUPFAM" id="SSF47917">
    <property type="entry name" value="C-terminal domain of alpha and beta subunits of F1 ATP synthase"/>
    <property type="match status" value="1"/>
</dbReference>
<name>A0AAE3HBD0_9EURY</name>
<feature type="domain" description="ATPase F1/V1/A1 complex alpha/beta subunit N-terminal" evidence="10">
    <location>
        <begin position="8"/>
        <end position="73"/>
    </location>
</feature>
<dbReference type="Pfam" id="PF02874">
    <property type="entry name" value="ATP-synt_ab_N"/>
    <property type="match status" value="1"/>
</dbReference>
<feature type="domain" description="ATPase F1/V1/A1 complex alpha/beta subunit nucleotide-binding" evidence="9">
    <location>
        <begin position="130"/>
        <end position="348"/>
    </location>
</feature>
<dbReference type="GO" id="GO:0005524">
    <property type="term" value="F:ATP binding"/>
    <property type="evidence" value="ECO:0007669"/>
    <property type="project" value="UniProtKB-UniRule"/>
</dbReference>
<dbReference type="NCBIfam" id="TIGR01041">
    <property type="entry name" value="ATP_syn_B_arch"/>
    <property type="match status" value="1"/>
</dbReference>
<dbReference type="CDD" id="cd18118">
    <property type="entry name" value="ATP-synt_V_A-type_beta_N"/>
    <property type="match status" value="1"/>
</dbReference>
<dbReference type="AlphaFoldDB" id="A0AAE3HBD0"/>
<evidence type="ECO:0000256" key="7">
    <source>
        <dbReference type="ARBA" id="ARBA00023310"/>
    </source>
</evidence>
<dbReference type="PANTHER" id="PTHR43389:SF4">
    <property type="entry name" value="V-TYPE PROTON ATPASE SUBUNIT B"/>
    <property type="match status" value="1"/>
</dbReference>
<dbReference type="Proteomes" id="UP001206983">
    <property type="component" value="Unassembled WGS sequence"/>
</dbReference>
<dbReference type="GO" id="GO:0042777">
    <property type="term" value="P:proton motive force-driven plasma membrane ATP synthesis"/>
    <property type="evidence" value="ECO:0007669"/>
    <property type="project" value="UniProtKB-UniRule"/>
</dbReference>
<reference evidence="12 13" key="1">
    <citation type="journal article" date="2011" name="Appl. Environ. Microbiol.">
        <title>Methanogenic archaea isolated from Taiwan's Chelungpu fault.</title>
        <authorList>
            <person name="Wu S.Y."/>
            <person name="Lai M.C."/>
        </authorList>
    </citation>
    <scope>NUCLEOTIDE SEQUENCE [LARGE SCALE GENOMIC DNA]</scope>
    <source>
        <strain evidence="12 13">St545Mb</strain>
    </source>
</reference>
<dbReference type="InterPro" id="IPR027417">
    <property type="entry name" value="P-loop_NTPase"/>
</dbReference>
<dbReference type="InterPro" id="IPR005724">
    <property type="entry name" value="ATPase_A1-cplx_bsu"/>
</dbReference>
<dbReference type="CDD" id="cd18112">
    <property type="entry name" value="ATP-synt_V_A-type_beta_C"/>
    <property type="match status" value="1"/>
</dbReference>
<comment type="subcellular location">
    <subcellularLocation>
        <location evidence="8">Cell membrane</location>
        <topology evidence="8">Peripheral membrane protein</topology>
    </subcellularLocation>
</comment>
<dbReference type="GO" id="GO:0033178">
    <property type="term" value="C:proton-transporting two-sector ATPase complex, catalytic domain"/>
    <property type="evidence" value="ECO:0007669"/>
    <property type="project" value="InterPro"/>
</dbReference>
<comment type="caution">
    <text evidence="12">The sequence shown here is derived from an EMBL/GenBank/DDBJ whole genome shotgun (WGS) entry which is preliminary data.</text>
</comment>
<evidence type="ECO:0000256" key="1">
    <source>
        <dbReference type="ARBA" id="ARBA00008936"/>
    </source>
</evidence>
<dbReference type="NCBIfam" id="NF003235">
    <property type="entry name" value="PRK04196.1"/>
    <property type="match status" value="1"/>
</dbReference>
<evidence type="ECO:0000256" key="2">
    <source>
        <dbReference type="ARBA" id="ARBA00022448"/>
    </source>
</evidence>
<dbReference type="SUPFAM" id="SSF52540">
    <property type="entry name" value="P-loop containing nucleoside triphosphate hydrolases"/>
    <property type="match status" value="1"/>
</dbReference>